<organism evidence="1 2">
    <name type="scientific">Botryotinia fuckeliana (strain T4)</name>
    <name type="common">Noble rot fungus</name>
    <name type="synonym">Botrytis cinerea</name>
    <dbReference type="NCBI Taxonomy" id="999810"/>
    <lineage>
        <taxon>Eukaryota</taxon>
        <taxon>Fungi</taxon>
        <taxon>Dikarya</taxon>
        <taxon>Ascomycota</taxon>
        <taxon>Pezizomycotina</taxon>
        <taxon>Leotiomycetes</taxon>
        <taxon>Helotiales</taxon>
        <taxon>Sclerotiniaceae</taxon>
        <taxon>Botrytis</taxon>
    </lineage>
</organism>
<dbReference type="Proteomes" id="UP000008177">
    <property type="component" value="Unplaced contigs"/>
</dbReference>
<dbReference type="HOGENOM" id="CLU_1749351_0_0_1"/>
<reference evidence="2" key="1">
    <citation type="journal article" date="2011" name="PLoS Genet.">
        <title>Genomic analysis of the necrotrophic fungal pathogens Sclerotinia sclerotiorum and Botrytis cinerea.</title>
        <authorList>
            <person name="Amselem J."/>
            <person name="Cuomo C.A."/>
            <person name="van Kan J.A."/>
            <person name="Viaud M."/>
            <person name="Benito E.P."/>
            <person name="Couloux A."/>
            <person name="Coutinho P.M."/>
            <person name="de Vries R.P."/>
            <person name="Dyer P.S."/>
            <person name="Fillinger S."/>
            <person name="Fournier E."/>
            <person name="Gout L."/>
            <person name="Hahn M."/>
            <person name="Kohn L."/>
            <person name="Lapalu N."/>
            <person name="Plummer K.M."/>
            <person name="Pradier J.M."/>
            <person name="Quevillon E."/>
            <person name="Sharon A."/>
            <person name="Simon A."/>
            <person name="ten Have A."/>
            <person name="Tudzynski B."/>
            <person name="Tudzynski P."/>
            <person name="Wincker P."/>
            <person name="Andrew M."/>
            <person name="Anthouard V."/>
            <person name="Beever R.E."/>
            <person name="Beffa R."/>
            <person name="Benoit I."/>
            <person name="Bouzid O."/>
            <person name="Brault B."/>
            <person name="Chen Z."/>
            <person name="Choquer M."/>
            <person name="Collemare J."/>
            <person name="Cotton P."/>
            <person name="Danchin E.G."/>
            <person name="Da Silva C."/>
            <person name="Gautier A."/>
            <person name="Giraud C."/>
            <person name="Giraud T."/>
            <person name="Gonzalez C."/>
            <person name="Grossetete S."/>
            <person name="Guldener U."/>
            <person name="Henrissat B."/>
            <person name="Howlett B.J."/>
            <person name="Kodira C."/>
            <person name="Kretschmer M."/>
            <person name="Lappartient A."/>
            <person name="Leroch M."/>
            <person name="Levis C."/>
            <person name="Mauceli E."/>
            <person name="Neuveglise C."/>
            <person name="Oeser B."/>
            <person name="Pearson M."/>
            <person name="Poulain J."/>
            <person name="Poussereau N."/>
            <person name="Quesneville H."/>
            <person name="Rascle C."/>
            <person name="Schumacher J."/>
            <person name="Segurens B."/>
            <person name="Sexton A."/>
            <person name="Silva E."/>
            <person name="Sirven C."/>
            <person name="Soanes D.M."/>
            <person name="Talbot N.J."/>
            <person name="Templeton M."/>
            <person name="Yandava C."/>
            <person name="Yarden O."/>
            <person name="Zeng Q."/>
            <person name="Rollins J.A."/>
            <person name="Lebrun M.H."/>
            <person name="Dickman M."/>
        </authorList>
    </citation>
    <scope>NUCLEOTIDE SEQUENCE [LARGE SCALE GENOMIC DNA]</scope>
    <source>
        <strain evidence="2">T4</strain>
    </source>
</reference>
<protein>
    <submittedName>
        <fullName evidence="1">Uncharacterized protein</fullName>
    </submittedName>
</protein>
<name>G2Y1C7_BOTF4</name>
<proteinExistence type="predicted"/>
<gene>
    <name evidence="1" type="ORF">BofuT4_P040780.1</name>
</gene>
<sequence length="149" mass="16646">MSCPIFRLTENGNKDLLTESLWEDEICPPLRENFPYCLVQQYIAISEGNLIVIPGVSILGYPSIIPILISNDKLALFVRELKNISVRILPKGRNGKFASMVSRFETSSFYSFHEQEPSFGAVSCPLRGLSNRNKSTFSGVSCSSHSRIL</sequence>
<evidence type="ECO:0000313" key="1">
    <source>
        <dbReference type="EMBL" id="CCD46467.1"/>
    </source>
</evidence>
<evidence type="ECO:0000313" key="2">
    <source>
        <dbReference type="Proteomes" id="UP000008177"/>
    </source>
</evidence>
<dbReference type="InParanoid" id="G2Y1C7"/>
<accession>G2Y1C7</accession>
<dbReference type="EMBL" id="FQ790282">
    <property type="protein sequence ID" value="CCD46467.1"/>
    <property type="molecule type" value="Genomic_DNA"/>
</dbReference>
<dbReference type="AlphaFoldDB" id="G2Y1C7"/>